<dbReference type="InterPro" id="IPR011009">
    <property type="entry name" value="Kinase-like_dom_sf"/>
</dbReference>
<proteinExistence type="predicted"/>
<protein>
    <submittedName>
        <fullName evidence="2">Phosphotransferase</fullName>
    </submittedName>
</protein>
<evidence type="ECO:0000313" key="2">
    <source>
        <dbReference type="EMBL" id="PPJ36418.1"/>
    </source>
</evidence>
<name>A0A2S6AMG7_9NOCA</name>
<dbReference type="EMBL" id="PSZC01000014">
    <property type="protein sequence ID" value="PPJ36418.1"/>
    <property type="molecule type" value="Genomic_DNA"/>
</dbReference>
<dbReference type="AlphaFoldDB" id="A0A2S6AMG7"/>
<gene>
    <name evidence="2" type="ORF">C5E45_20435</name>
</gene>
<dbReference type="InterPro" id="IPR002575">
    <property type="entry name" value="Aminoglycoside_PTrfase"/>
</dbReference>
<evidence type="ECO:0000259" key="1">
    <source>
        <dbReference type="Pfam" id="PF01636"/>
    </source>
</evidence>
<dbReference type="SUPFAM" id="SSF56112">
    <property type="entry name" value="Protein kinase-like (PK-like)"/>
    <property type="match status" value="1"/>
</dbReference>
<dbReference type="GO" id="GO:0016740">
    <property type="term" value="F:transferase activity"/>
    <property type="evidence" value="ECO:0007669"/>
    <property type="project" value="UniProtKB-KW"/>
</dbReference>
<accession>A0A2S6AMG7</accession>
<reference evidence="2 3" key="1">
    <citation type="submission" date="2018-02" db="EMBL/GenBank/DDBJ databases">
        <title>8 Nocardia nova and 1 Nocardia cyriacigeorgica strain used for evolution to TMP-SMX.</title>
        <authorList>
            <person name="Mehta H."/>
            <person name="Weng J."/>
            <person name="Shamoo Y."/>
        </authorList>
    </citation>
    <scope>NUCLEOTIDE SEQUENCE [LARGE SCALE GENOMIC DNA]</scope>
    <source>
        <strain evidence="2 3">MDA3139</strain>
    </source>
</reference>
<organism evidence="2 3">
    <name type="scientific">Nocardia nova</name>
    <dbReference type="NCBI Taxonomy" id="37330"/>
    <lineage>
        <taxon>Bacteria</taxon>
        <taxon>Bacillati</taxon>
        <taxon>Actinomycetota</taxon>
        <taxon>Actinomycetes</taxon>
        <taxon>Mycobacteriales</taxon>
        <taxon>Nocardiaceae</taxon>
        <taxon>Nocardia</taxon>
    </lineage>
</organism>
<dbReference type="RefSeq" id="WP_104380213.1">
    <property type="nucleotide sequence ID" value="NZ_PSZC01000014.1"/>
</dbReference>
<dbReference type="Pfam" id="PF01636">
    <property type="entry name" value="APH"/>
    <property type="match status" value="1"/>
</dbReference>
<dbReference type="Proteomes" id="UP000239874">
    <property type="component" value="Unassembled WGS sequence"/>
</dbReference>
<feature type="domain" description="Aminoglycoside phosphotransferase" evidence="1">
    <location>
        <begin position="31"/>
        <end position="245"/>
    </location>
</feature>
<sequence length="300" mass="33868">MTDVAAREVLVAACEEAGLDAQDAQLMRAHSNAVWLLPSSHAVVRIGRKQHRGLRFEAGLALTRWLAERDIPVTEPLMDHAIEINDATVTVWRYYPQSADRGEPPMRDLGAILRRLHALPRPPLELHPYPPLSGLTTILGSEAAHRVLDPDDRAWLDDRAAELLDRYERLESVLGVDFIHGDPYPGNCLWDGDERVVLGDWDEASIGPRELDLIPSCHDHLRFGAPEDDLVQFFRAYGLALEEFRTWPAFDVLISMRDLHTLTGYIRRAAADDHAAARELHRRLGMLRDPNTSAKPWHGM</sequence>
<keyword evidence="2" id="KW-0808">Transferase</keyword>
<dbReference type="Gene3D" id="3.90.1200.10">
    <property type="match status" value="1"/>
</dbReference>
<evidence type="ECO:0000313" key="3">
    <source>
        <dbReference type="Proteomes" id="UP000239874"/>
    </source>
</evidence>
<comment type="caution">
    <text evidence="2">The sequence shown here is derived from an EMBL/GenBank/DDBJ whole genome shotgun (WGS) entry which is preliminary data.</text>
</comment>